<dbReference type="PANTHER" id="PTHR47756:SF2">
    <property type="entry name" value="BLL6612 PROTEIN"/>
    <property type="match status" value="1"/>
</dbReference>
<evidence type="ECO:0000259" key="5">
    <source>
        <dbReference type="Pfam" id="PF04542"/>
    </source>
</evidence>
<evidence type="ECO:0000256" key="1">
    <source>
        <dbReference type="ARBA" id="ARBA00010641"/>
    </source>
</evidence>
<evidence type="ECO:0000259" key="7">
    <source>
        <dbReference type="Pfam" id="PF20239"/>
    </source>
</evidence>
<dbReference type="InterPro" id="IPR036388">
    <property type="entry name" value="WH-like_DNA-bd_sf"/>
</dbReference>
<dbReference type="InterPro" id="IPR007627">
    <property type="entry name" value="RNA_pol_sigma70_r2"/>
</dbReference>
<keyword evidence="3" id="KW-0731">Sigma factor</keyword>
<evidence type="ECO:0000259" key="6">
    <source>
        <dbReference type="Pfam" id="PF08281"/>
    </source>
</evidence>
<keyword evidence="2" id="KW-0805">Transcription regulation</keyword>
<dbReference type="Gene3D" id="1.25.40.10">
    <property type="entry name" value="Tetratricopeptide repeat domain"/>
    <property type="match status" value="1"/>
</dbReference>
<dbReference type="InterPro" id="IPR013324">
    <property type="entry name" value="RNA_pol_sigma_r3/r4-like"/>
</dbReference>
<feature type="domain" description="RNA polymerase sigma-70 region 2" evidence="5">
    <location>
        <begin position="2"/>
        <end position="65"/>
    </location>
</feature>
<dbReference type="InterPro" id="IPR013325">
    <property type="entry name" value="RNA_pol_sigma_r2"/>
</dbReference>
<keyword evidence="9" id="KW-1185">Reference proteome</keyword>
<dbReference type="Gene3D" id="1.10.10.10">
    <property type="entry name" value="Winged helix-like DNA-binding domain superfamily/Winged helix DNA-binding domain"/>
    <property type="match status" value="1"/>
</dbReference>
<proteinExistence type="inferred from homology"/>
<dbReference type="InterPro" id="IPR046531">
    <property type="entry name" value="DUF6596"/>
</dbReference>
<protein>
    <submittedName>
        <fullName evidence="8">RNA polymerase sigma factor (Sigma-70 family)</fullName>
    </submittedName>
</protein>
<dbReference type="GO" id="GO:0016987">
    <property type="term" value="F:sigma factor activity"/>
    <property type="evidence" value="ECO:0007669"/>
    <property type="project" value="UniProtKB-KW"/>
</dbReference>
<dbReference type="EMBL" id="JACGXA010000001">
    <property type="protein sequence ID" value="MBA8804764.1"/>
    <property type="molecule type" value="Genomic_DNA"/>
</dbReference>
<dbReference type="Pfam" id="PF08281">
    <property type="entry name" value="Sigma70_r4_2"/>
    <property type="match status" value="1"/>
</dbReference>
<evidence type="ECO:0000256" key="3">
    <source>
        <dbReference type="ARBA" id="ARBA00023082"/>
    </source>
</evidence>
<dbReference type="SUPFAM" id="SSF88659">
    <property type="entry name" value="Sigma3 and sigma4 domains of RNA polymerase sigma factors"/>
    <property type="match status" value="1"/>
</dbReference>
<organism evidence="8 9">
    <name type="scientific">Nocardioides ginsengisegetis</name>
    <dbReference type="NCBI Taxonomy" id="661491"/>
    <lineage>
        <taxon>Bacteria</taxon>
        <taxon>Bacillati</taxon>
        <taxon>Actinomycetota</taxon>
        <taxon>Actinomycetes</taxon>
        <taxon>Propionibacteriales</taxon>
        <taxon>Nocardioidaceae</taxon>
        <taxon>Nocardioides</taxon>
    </lineage>
</organism>
<feature type="domain" description="DUF6596" evidence="7">
    <location>
        <begin position="170"/>
        <end position="269"/>
    </location>
</feature>
<feature type="domain" description="RNA polymerase sigma factor 70 region 4 type 2" evidence="6">
    <location>
        <begin position="100"/>
        <end position="152"/>
    </location>
</feature>
<evidence type="ECO:0000256" key="4">
    <source>
        <dbReference type="ARBA" id="ARBA00023163"/>
    </source>
</evidence>
<dbReference type="InterPro" id="IPR011990">
    <property type="entry name" value="TPR-like_helical_dom_sf"/>
</dbReference>
<gene>
    <name evidence="8" type="ORF">FB382_003055</name>
</gene>
<dbReference type="GO" id="GO:0003677">
    <property type="term" value="F:DNA binding"/>
    <property type="evidence" value="ECO:0007669"/>
    <property type="project" value="InterPro"/>
</dbReference>
<dbReference type="Proteomes" id="UP000580910">
    <property type="component" value="Unassembled WGS sequence"/>
</dbReference>
<dbReference type="GO" id="GO:0006352">
    <property type="term" value="P:DNA-templated transcription initiation"/>
    <property type="evidence" value="ECO:0007669"/>
    <property type="project" value="InterPro"/>
</dbReference>
<accession>A0A7W3PAR9</accession>
<sequence>MWRHEAPHVLAALLRRGPALEDCEDAAQEALVAAAEQWPREGMPQNPRGWLVRVASRRLVDAHRATVARVDREVREIREEVPRPVTWSERTGDHDDSLQMLVLCCHPSLSTASAVALTLRAVGGLTTREIAAGLLVPETTAAQRISRAKATLRAGGARFGAVEAAELPLRLHAVRHVLHLVFTTGAAPPSGGDVVNHDLVTEAVRLTERLHRALPRDPETAGLLALMLLVQARAAARTRDGLLVPLAEQDRAVWDQGMIARGVALLEEALPHGPVGPFQLQAAIAAVHATAPSLASTDWAQIHELYRMLLAVAPSPAAELGAAIALSELDGPAAGLVALQPLLAARPRDHRVLAAMAHLLDAQGSPEAADTYQRAAALTDSVPEQRYLNARARHSRR</sequence>
<dbReference type="Gene3D" id="1.10.1740.10">
    <property type="match status" value="1"/>
</dbReference>
<evidence type="ECO:0000313" key="8">
    <source>
        <dbReference type="EMBL" id="MBA8804764.1"/>
    </source>
</evidence>
<reference evidence="8 9" key="1">
    <citation type="submission" date="2020-07" db="EMBL/GenBank/DDBJ databases">
        <title>Sequencing the genomes of 1000 actinobacteria strains.</title>
        <authorList>
            <person name="Klenk H.-P."/>
        </authorList>
    </citation>
    <scope>NUCLEOTIDE SEQUENCE [LARGE SCALE GENOMIC DNA]</scope>
    <source>
        <strain evidence="8 9">DSM 21349</strain>
    </source>
</reference>
<dbReference type="Pfam" id="PF20239">
    <property type="entry name" value="DUF6596"/>
    <property type="match status" value="1"/>
</dbReference>
<keyword evidence="4" id="KW-0804">Transcription</keyword>
<dbReference type="Pfam" id="PF04542">
    <property type="entry name" value="Sigma70_r2"/>
    <property type="match status" value="1"/>
</dbReference>
<comment type="similarity">
    <text evidence="1">Belongs to the sigma-70 factor family. ECF subfamily.</text>
</comment>
<dbReference type="SUPFAM" id="SSF88946">
    <property type="entry name" value="Sigma2 domain of RNA polymerase sigma factors"/>
    <property type="match status" value="1"/>
</dbReference>
<dbReference type="AlphaFoldDB" id="A0A7W3PAR9"/>
<dbReference type="PANTHER" id="PTHR47756">
    <property type="entry name" value="BLL6612 PROTEIN-RELATED"/>
    <property type="match status" value="1"/>
</dbReference>
<evidence type="ECO:0000313" key="9">
    <source>
        <dbReference type="Proteomes" id="UP000580910"/>
    </source>
</evidence>
<dbReference type="RefSeq" id="WP_182540535.1">
    <property type="nucleotide sequence ID" value="NZ_JACGXA010000001.1"/>
</dbReference>
<comment type="caution">
    <text evidence="8">The sequence shown here is derived from an EMBL/GenBank/DDBJ whole genome shotgun (WGS) entry which is preliminary data.</text>
</comment>
<name>A0A7W3PAR9_9ACTN</name>
<evidence type="ECO:0000256" key="2">
    <source>
        <dbReference type="ARBA" id="ARBA00023015"/>
    </source>
</evidence>
<dbReference type="InterPro" id="IPR013249">
    <property type="entry name" value="RNA_pol_sigma70_r4_t2"/>
</dbReference>